<dbReference type="AlphaFoldDB" id="A0A5J5BNY9"/>
<evidence type="ECO:0000256" key="2">
    <source>
        <dbReference type="ARBA" id="ARBA00006728"/>
    </source>
</evidence>
<dbReference type="InterPro" id="IPR003311">
    <property type="entry name" value="AUX_IAA"/>
</dbReference>
<comment type="subunit">
    <text evidence="8">Homodimers and heterodimers.</text>
</comment>
<organism evidence="11 12">
    <name type="scientific">Nyssa sinensis</name>
    <dbReference type="NCBI Taxonomy" id="561372"/>
    <lineage>
        <taxon>Eukaryota</taxon>
        <taxon>Viridiplantae</taxon>
        <taxon>Streptophyta</taxon>
        <taxon>Embryophyta</taxon>
        <taxon>Tracheophyta</taxon>
        <taxon>Spermatophyta</taxon>
        <taxon>Magnoliopsida</taxon>
        <taxon>eudicotyledons</taxon>
        <taxon>Gunneridae</taxon>
        <taxon>Pentapetalae</taxon>
        <taxon>asterids</taxon>
        <taxon>Cornales</taxon>
        <taxon>Nyssaceae</taxon>
        <taxon>Nyssa</taxon>
    </lineage>
</organism>
<dbReference type="PANTHER" id="PTHR31734">
    <property type="entry name" value="AUXIN-RESPONSIVE PROTEIN IAA17"/>
    <property type="match status" value="1"/>
</dbReference>
<dbReference type="SUPFAM" id="SSF54277">
    <property type="entry name" value="CAD &amp; PB1 domains"/>
    <property type="match status" value="1"/>
</dbReference>
<dbReference type="Pfam" id="PF02309">
    <property type="entry name" value="AUX_IAA"/>
    <property type="match status" value="1"/>
</dbReference>
<evidence type="ECO:0000256" key="7">
    <source>
        <dbReference type="ARBA" id="ARBA00023294"/>
    </source>
</evidence>
<dbReference type="Gene3D" id="3.10.20.90">
    <property type="entry name" value="Phosphatidylinositol 3-kinase Catalytic Subunit, Chain A, domain 1"/>
    <property type="match status" value="1"/>
</dbReference>
<evidence type="ECO:0000256" key="5">
    <source>
        <dbReference type="ARBA" id="ARBA00023163"/>
    </source>
</evidence>
<feature type="region of interest" description="Disordered" evidence="9">
    <location>
        <begin position="1"/>
        <end position="49"/>
    </location>
</feature>
<evidence type="ECO:0000256" key="4">
    <source>
        <dbReference type="ARBA" id="ARBA00023015"/>
    </source>
</evidence>
<dbReference type="GO" id="GO:0005634">
    <property type="term" value="C:nucleus"/>
    <property type="evidence" value="ECO:0007669"/>
    <property type="project" value="UniProtKB-SubCell"/>
</dbReference>
<keyword evidence="6 8" id="KW-0539">Nucleus</keyword>
<evidence type="ECO:0000256" key="1">
    <source>
        <dbReference type="ARBA" id="ARBA00004123"/>
    </source>
</evidence>
<accession>A0A5J5BNY9</accession>
<reference evidence="11 12" key="1">
    <citation type="submission" date="2019-09" db="EMBL/GenBank/DDBJ databases">
        <title>A chromosome-level genome assembly of the Chinese tupelo Nyssa sinensis.</title>
        <authorList>
            <person name="Yang X."/>
            <person name="Kang M."/>
            <person name="Yang Y."/>
            <person name="Xiong H."/>
            <person name="Wang M."/>
            <person name="Zhang Z."/>
            <person name="Wang Z."/>
            <person name="Wu H."/>
            <person name="Ma T."/>
            <person name="Liu J."/>
            <person name="Xi Z."/>
        </authorList>
    </citation>
    <scope>NUCLEOTIDE SEQUENCE [LARGE SCALE GENOMIC DNA]</scope>
    <source>
        <strain evidence="11">J267</strain>
        <tissue evidence="11">Leaf</tissue>
    </source>
</reference>
<dbReference type="Proteomes" id="UP000325577">
    <property type="component" value="Linkage Group LG11"/>
</dbReference>
<keyword evidence="4 8" id="KW-0805">Transcription regulation</keyword>
<feature type="region of interest" description="Disordered" evidence="9">
    <location>
        <begin position="158"/>
        <end position="188"/>
    </location>
</feature>
<evidence type="ECO:0000256" key="9">
    <source>
        <dbReference type="SAM" id="MobiDB-lite"/>
    </source>
</evidence>
<dbReference type="GO" id="GO:0009734">
    <property type="term" value="P:auxin-activated signaling pathway"/>
    <property type="evidence" value="ECO:0007669"/>
    <property type="project" value="UniProtKB-UniRule"/>
</dbReference>
<name>A0A5J5BNY9_9ASTE</name>
<keyword evidence="7 8" id="KW-0927">Auxin signaling pathway</keyword>
<comment type="subcellular location">
    <subcellularLocation>
        <location evidence="1 8">Nucleus</location>
    </subcellularLocation>
</comment>
<keyword evidence="3 8" id="KW-0678">Repressor</keyword>
<sequence>MEGTLGLLGTGGGGGGGPSSGGSTTGSMSTVSKEDNLVLSSEVSSSYPDESELELGLGLGFGGGSALKAKTPPTPTPWGQYARILTAKDFPSLVGKASSSSSSSSSSSVTKANASAGTKRTADSVASAANGVSQVVGWPPIRSYRMNSLVNQIKSPTTGEFNSTIEKSRSKNGVVDKTNSGSDKNVNNAKEKGHIKTSLFVKVNMDGIPIGRKVDLNAHSCYETLAEKLEDMFCRPSTAVSARRSSFEEHDPMVEATGPSKLLDGSSEFVLTYEDKEGDWMLVGDVPWGMFLSSVKKLRIMRSSEVNGLAPRFRERNVSQRITPI</sequence>
<keyword evidence="12" id="KW-1185">Reference proteome</keyword>
<dbReference type="InterPro" id="IPR053793">
    <property type="entry name" value="PB1-like"/>
</dbReference>
<feature type="domain" description="PB1" evidence="10">
    <location>
        <begin position="198"/>
        <end position="303"/>
    </location>
</feature>
<feature type="compositionally biased region" description="Gly residues" evidence="9">
    <location>
        <begin position="1"/>
        <end position="24"/>
    </location>
</feature>
<evidence type="ECO:0000256" key="3">
    <source>
        <dbReference type="ARBA" id="ARBA00022491"/>
    </source>
</evidence>
<dbReference type="PANTHER" id="PTHR31734:SF6">
    <property type="entry name" value="AUXIN-RESPONSIVE PROTEIN IAA11"/>
    <property type="match status" value="1"/>
</dbReference>
<evidence type="ECO:0000256" key="8">
    <source>
        <dbReference type="RuleBase" id="RU004549"/>
    </source>
</evidence>
<comment type="function">
    <text evidence="8">Aux/IAA proteins are short-lived transcriptional factors that function as repressors of early auxin response genes at low auxin concentrations.</text>
</comment>
<comment type="similarity">
    <text evidence="2 8">Belongs to the Aux/IAA family.</text>
</comment>
<proteinExistence type="inferred from homology"/>
<feature type="compositionally biased region" description="Polar residues" evidence="9">
    <location>
        <begin position="177"/>
        <end position="188"/>
    </location>
</feature>
<evidence type="ECO:0000313" key="12">
    <source>
        <dbReference type="Proteomes" id="UP000325577"/>
    </source>
</evidence>
<protein>
    <recommendedName>
        <fullName evidence="8">Auxin-responsive protein</fullName>
    </recommendedName>
</protein>
<evidence type="ECO:0000313" key="11">
    <source>
        <dbReference type="EMBL" id="KAA8543422.1"/>
    </source>
</evidence>
<dbReference type="InterPro" id="IPR033389">
    <property type="entry name" value="AUX/IAA_dom"/>
</dbReference>
<evidence type="ECO:0000259" key="10">
    <source>
        <dbReference type="PROSITE" id="PS51745"/>
    </source>
</evidence>
<dbReference type="OrthoDB" id="773336at2759"/>
<dbReference type="EMBL" id="CM018034">
    <property type="protein sequence ID" value="KAA8543422.1"/>
    <property type="molecule type" value="Genomic_DNA"/>
</dbReference>
<dbReference type="PROSITE" id="PS51745">
    <property type="entry name" value="PB1"/>
    <property type="match status" value="1"/>
</dbReference>
<dbReference type="FunFam" id="3.10.20.90:FF:000078">
    <property type="entry name" value="Auxin-responsive protein"/>
    <property type="match status" value="1"/>
</dbReference>
<dbReference type="GO" id="GO:0006355">
    <property type="term" value="P:regulation of DNA-templated transcription"/>
    <property type="evidence" value="ECO:0007669"/>
    <property type="project" value="InterPro"/>
</dbReference>
<evidence type="ECO:0000256" key="6">
    <source>
        <dbReference type="ARBA" id="ARBA00023242"/>
    </source>
</evidence>
<gene>
    <name evidence="11" type="ORF">F0562_021083</name>
</gene>
<keyword evidence="5 8" id="KW-0804">Transcription</keyword>